<dbReference type="OrthoDB" id="4081753at2759"/>
<dbReference type="InParanoid" id="C4QWF5"/>
<sequence length="190" mass="21694">MSEYEQVLSYWSPLKIDLFLQVRGLEAPVGLTRKELVQFAATKIEVPIIKPKITAALLESLVTEELIDYLAIRDYVVLPKGRPLVMIPENRSRGTRDAIVNHALKDYHECYLHETDIEKEEVQVKLGEILTKTRKISKIAPKDLSMTQFTYRPTDIDLILEAFGVNKKKHTIDDPFLLAQESLNVFSGNV</sequence>
<evidence type="ECO:0000313" key="2">
    <source>
        <dbReference type="Proteomes" id="UP000000314"/>
    </source>
</evidence>
<proteinExistence type="predicted"/>
<dbReference type="KEGG" id="ppa:PAS_chr1-1_0209"/>
<dbReference type="GeneID" id="8196712"/>
<dbReference type="eggNOG" id="ENOG502SDR1">
    <property type="taxonomic scope" value="Eukaryota"/>
</dbReference>
<name>C4QWF5_KOMPG</name>
<keyword evidence="2" id="KW-1185">Reference proteome</keyword>
<dbReference type="OMA" id="HECYLHE"/>
<gene>
    <name evidence="1" type="ordered locus">PAS_chr1-1_0209</name>
</gene>
<dbReference type="Proteomes" id="UP000000314">
    <property type="component" value="Chromosome 1"/>
</dbReference>
<protein>
    <submittedName>
        <fullName evidence="1">Uncharacterized protein</fullName>
    </submittedName>
</protein>
<dbReference type="EMBL" id="FN392319">
    <property type="protein sequence ID" value="CAY67578.1"/>
    <property type="molecule type" value="Genomic_DNA"/>
</dbReference>
<dbReference type="RefSeq" id="XP_002489859.1">
    <property type="nucleotide sequence ID" value="XM_002489814.1"/>
</dbReference>
<dbReference type="AlphaFoldDB" id="C4QWF5"/>
<accession>C4QWF5</accession>
<evidence type="ECO:0000313" key="1">
    <source>
        <dbReference type="EMBL" id="CAY67578.1"/>
    </source>
</evidence>
<reference evidence="1 2" key="1">
    <citation type="journal article" date="2009" name="Nat. Biotechnol.">
        <title>Genome sequence of the recombinant protein production host Pichia pastoris.</title>
        <authorList>
            <person name="De Schutter K."/>
            <person name="Lin Y.C."/>
            <person name="Tiels P."/>
            <person name="Van Hecke A."/>
            <person name="Glinka S."/>
            <person name="Weber-Lehmann J."/>
            <person name="Rouze P."/>
            <person name="Van de Peer Y."/>
            <person name="Callewaert N."/>
        </authorList>
    </citation>
    <scope>NUCLEOTIDE SEQUENCE [LARGE SCALE GENOMIC DNA]</scope>
    <source>
        <strain evidence="2">GS115 / ATCC 20864</strain>
    </source>
</reference>
<dbReference type="HOGENOM" id="CLU_1402632_0_0_1"/>
<organism evidence="1 2">
    <name type="scientific">Komagataella phaffii (strain GS115 / ATCC 20864)</name>
    <name type="common">Yeast</name>
    <name type="synonym">Pichia pastoris</name>
    <dbReference type="NCBI Taxonomy" id="644223"/>
    <lineage>
        <taxon>Eukaryota</taxon>
        <taxon>Fungi</taxon>
        <taxon>Dikarya</taxon>
        <taxon>Ascomycota</taxon>
        <taxon>Saccharomycotina</taxon>
        <taxon>Pichiomycetes</taxon>
        <taxon>Pichiales</taxon>
        <taxon>Pichiaceae</taxon>
        <taxon>Komagataella</taxon>
    </lineage>
</organism>